<keyword evidence="5" id="KW-0808">Transferase</keyword>
<dbReference type="EMBL" id="JAGPNL010000001">
    <property type="protein sequence ID" value="MBQ0825344.1"/>
    <property type="molecule type" value="Genomic_DNA"/>
</dbReference>
<dbReference type="Pfam" id="PF08376">
    <property type="entry name" value="NIT"/>
    <property type="match status" value="1"/>
</dbReference>
<protein>
    <recommendedName>
        <fullName evidence="3">histidine kinase</fullName>
        <ecNumber evidence="3">2.7.13.3</ecNumber>
    </recommendedName>
</protein>
<sequence length="787" mass="84437">MSARTGSRRRLGSIRLSLILLALVPGVTLAAVWGVTTIQMFSEGLQLRSQTELSRSTGAMGTEAALALQRERSLSAAWLASPEKTRDALDAQRRRTDVAVAQLAGRPETINKAPARVSDRLYSVLGAVGSLEYYRDQVDDPTDITAQQALGQYTSIIDEQIHAFQELSQVDNGDLTSQAGPLVALAHAAELVSQEDAALTLGWSSGQFEEEEWAQFAQLVHTRRWLVQDQIVPSLRGSAKTQTERILRSPEWQALHTVEDEVLAARAEGGEGLIDLPDAQKRWSAALDKVSEQYAQLIREQTSGLLGRSADEAHSLLVKAAAVSAGGLFGLLVCVLMSWRITRSLSRRLRGLRLATLSLAEERLPDVVARLDRGEKVDVESATPPLDYGHDELGQVAQAFNTAQRTAVHTAVELADTRRGFQKVILGIARQSQNLVNVQLAKLDALEREHTDPEVLKGLYELDSTASQLRRYEENLVIISGEQPRRSWRDPVALVDILRSAVGEVAEYQRVEVHTDEEVALAPPAVADVIHLLAELIDNATAYSPAPQPVGVRAAMVARGLAVEIEDRGLGLSDEDYASFNDQLAVVPQFDVVALADDLRLGMFVVARLAHRHGITVTLRPSPYGGTTAIVLVPHDIVVREPRATAPAGETSARLDRPAGNDPAPVPRPARSGTTAPEAARTPRPAVPAPTAPAPAATVAAPGGLAPLPRRVPQTSLAAELREEVPATAADAASAGGPEFTAEHAASSLGGFQRGTFRARDDESGEHTLPPAAALSPTDPPLPSADH</sequence>
<feature type="region of interest" description="Disordered" evidence="12">
    <location>
        <begin position="728"/>
        <end position="787"/>
    </location>
</feature>
<dbReference type="Gene3D" id="6.10.340.10">
    <property type="match status" value="1"/>
</dbReference>
<evidence type="ECO:0000256" key="1">
    <source>
        <dbReference type="ARBA" id="ARBA00000085"/>
    </source>
</evidence>
<evidence type="ECO:0000256" key="12">
    <source>
        <dbReference type="SAM" id="MobiDB-lite"/>
    </source>
</evidence>
<dbReference type="SUPFAM" id="SSF55874">
    <property type="entry name" value="ATPase domain of HSP90 chaperone/DNA topoisomerase II/histidine kinase"/>
    <property type="match status" value="1"/>
</dbReference>
<keyword evidence="8 14" id="KW-0418">Kinase</keyword>
<evidence type="ECO:0000256" key="5">
    <source>
        <dbReference type="ARBA" id="ARBA00022679"/>
    </source>
</evidence>
<reference evidence="14" key="1">
    <citation type="submission" date="2021-04" db="EMBL/GenBank/DDBJ databases">
        <title>Genome seq and assembly of Streptomyces sp. RG38.</title>
        <authorList>
            <person name="Chhetri G."/>
        </authorList>
    </citation>
    <scope>NUCLEOTIDE SEQUENCE</scope>
    <source>
        <strain evidence="14">RG38</strain>
    </source>
</reference>
<dbReference type="PANTHER" id="PTHR44936">
    <property type="entry name" value="SENSOR PROTEIN CREC"/>
    <property type="match status" value="1"/>
</dbReference>
<dbReference type="GO" id="GO:0016020">
    <property type="term" value="C:membrane"/>
    <property type="evidence" value="ECO:0007669"/>
    <property type="project" value="UniProtKB-SubCell"/>
</dbReference>
<organism evidence="14 15">
    <name type="scientific">Streptomyces tagetis</name>
    <dbReference type="NCBI Taxonomy" id="2820809"/>
    <lineage>
        <taxon>Bacteria</taxon>
        <taxon>Bacillati</taxon>
        <taxon>Actinomycetota</taxon>
        <taxon>Actinomycetes</taxon>
        <taxon>Kitasatosporales</taxon>
        <taxon>Streptomycetaceae</taxon>
        <taxon>Streptomyces</taxon>
    </lineage>
</organism>
<dbReference type="Pfam" id="PF00672">
    <property type="entry name" value="HAMP"/>
    <property type="match status" value="1"/>
</dbReference>
<dbReference type="GO" id="GO:0000160">
    <property type="term" value="P:phosphorelay signal transduction system"/>
    <property type="evidence" value="ECO:0007669"/>
    <property type="project" value="UniProtKB-KW"/>
</dbReference>
<evidence type="ECO:0000256" key="9">
    <source>
        <dbReference type="ARBA" id="ARBA00022840"/>
    </source>
</evidence>
<keyword evidence="15" id="KW-1185">Reference proteome</keyword>
<keyword evidence="9" id="KW-0067">ATP-binding</keyword>
<dbReference type="Gene3D" id="3.30.565.10">
    <property type="entry name" value="Histidine kinase-like ATPase, C-terminal domain"/>
    <property type="match status" value="1"/>
</dbReference>
<dbReference type="Pfam" id="PF02518">
    <property type="entry name" value="HATPase_c"/>
    <property type="match status" value="1"/>
</dbReference>
<dbReference type="RefSeq" id="WP_210868028.1">
    <property type="nucleotide sequence ID" value="NZ_JAGPNL010000001.1"/>
</dbReference>
<proteinExistence type="predicted"/>
<dbReference type="InterPro" id="IPR036890">
    <property type="entry name" value="HATPase_C_sf"/>
</dbReference>
<evidence type="ECO:0000256" key="4">
    <source>
        <dbReference type="ARBA" id="ARBA00022553"/>
    </source>
</evidence>
<feature type="compositionally biased region" description="Pro residues" evidence="12">
    <location>
        <begin position="778"/>
        <end position="787"/>
    </location>
</feature>
<keyword evidence="10" id="KW-1133">Transmembrane helix</keyword>
<evidence type="ECO:0000256" key="11">
    <source>
        <dbReference type="ARBA" id="ARBA00023012"/>
    </source>
</evidence>
<keyword evidence="11" id="KW-0902">Two-component regulatory system</keyword>
<dbReference type="InterPro" id="IPR050980">
    <property type="entry name" value="2C_sensor_his_kinase"/>
</dbReference>
<dbReference type="GO" id="GO:0004673">
    <property type="term" value="F:protein histidine kinase activity"/>
    <property type="evidence" value="ECO:0007669"/>
    <property type="project" value="UniProtKB-EC"/>
</dbReference>
<evidence type="ECO:0000259" key="13">
    <source>
        <dbReference type="PROSITE" id="PS50906"/>
    </source>
</evidence>
<gene>
    <name evidence="14" type="ORF">J5Y05_02280</name>
</gene>
<evidence type="ECO:0000256" key="7">
    <source>
        <dbReference type="ARBA" id="ARBA00022741"/>
    </source>
</evidence>
<dbReference type="PANTHER" id="PTHR44936:SF9">
    <property type="entry name" value="SENSOR PROTEIN CREC"/>
    <property type="match status" value="1"/>
</dbReference>
<evidence type="ECO:0000256" key="10">
    <source>
        <dbReference type="ARBA" id="ARBA00022989"/>
    </source>
</evidence>
<dbReference type="AlphaFoldDB" id="A0A940XIW3"/>
<keyword evidence="10" id="KW-0472">Membrane</keyword>
<comment type="catalytic activity">
    <reaction evidence="1">
        <text>ATP + protein L-histidine = ADP + protein N-phospho-L-histidine.</text>
        <dbReference type="EC" id="2.7.13.3"/>
    </reaction>
</comment>
<evidence type="ECO:0000313" key="14">
    <source>
        <dbReference type="EMBL" id="MBQ0825344.1"/>
    </source>
</evidence>
<keyword evidence="7" id="KW-0547">Nucleotide-binding</keyword>
<evidence type="ECO:0000256" key="8">
    <source>
        <dbReference type="ARBA" id="ARBA00022777"/>
    </source>
</evidence>
<evidence type="ECO:0000256" key="2">
    <source>
        <dbReference type="ARBA" id="ARBA00004370"/>
    </source>
</evidence>
<dbReference type="InterPro" id="IPR003660">
    <property type="entry name" value="HAMP_dom"/>
</dbReference>
<dbReference type="EC" id="2.7.13.3" evidence="3"/>
<feature type="region of interest" description="Disordered" evidence="12">
    <location>
        <begin position="644"/>
        <end position="710"/>
    </location>
</feature>
<name>A0A940XIW3_9ACTN</name>
<comment type="caution">
    <text evidence="14">The sequence shown here is derived from an EMBL/GenBank/DDBJ whole genome shotgun (WGS) entry which is preliminary data.</text>
</comment>
<feature type="compositionally biased region" description="Low complexity" evidence="12">
    <location>
        <begin position="694"/>
        <end position="709"/>
    </location>
</feature>
<dbReference type="InterPro" id="IPR013587">
    <property type="entry name" value="Nitrate/nitrite_sensing"/>
</dbReference>
<keyword evidence="4" id="KW-0597">Phosphoprotein</keyword>
<dbReference type="InterPro" id="IPR003594">
    <property type="entry name" value="HATPase_dom"/>
</dbReference>
<evidence type="ECO:0000256" key="3">
    <source>
        <dbReference type="ARBA" id="ARBA00012438"/>
    </source>
</evidence>
<comment type="subcellular location">
    <subcellularLocation>
        <location evidence="2">Membrane</location>
    </subcellularLocation>
</comment>
<dbReference type="PROSITE" id="PS50906">
    <property type="entry name" value="NIT"/>
    <property type="match status" value="1"/>
</dbReference>
<dbReference type="Proteomes" id="UP000677875">
    <property type="component" value="Unassembled WGS sequence"/>
</dbReference>
<feature type="compositionally biased region" description="Low complexity" evidence="12">
    <location>
        <begin position="674"/>
        <end position="684"/>
    </location>
</feature>
<dbReference type="GO" id="GO:0005524">
    <property type="term" value="F:ATP binding"/>
    <property type="evidence" value="ECO:0007669"/>
    <property type="project" value="UniProtKB-KW"/>
</dbReference>
<accession>A0A940XIW3</accession>
<dbReference type="SMART" id="SM00387">
    <property type="entry name" value="HATPase_c"/>
    <property type="match status" value="1"/>
</dbReference>
<feature type="domain" description="NIT" evidence="13">
    <location>
        <begin position="59"/>
        <end position="312"/>
    </location>
</feature>
<evidence type="ECO:0000256" key="6">
    <source>
        <dbReference type="ARBA" id="ARBA00022692"/>
    </source>
</evidence>
<dbReference type="InterPro" id="IPR010910">
    <property type="entry name" value="Nitrate/nitrite_sensing_bac"/>
</dbReference>
<keyword evidence="6" id="KW-0812">Transmembrane</keyword>
<evidence type="ECO:0000313" key="15">
    <source>
        <dbReference type="Proteomes" id="UP000677875"/>
    </source>
</evidence>